<name>A0ABT6WXV7_9ACTN</name>
<evidence type="ECO:0000313" key="2">
    <source>
        <dbReference type="Proteomes" id="UP001241758"/>
    </source>
</evidence>
<gene>
    <name evidence="1" type="ORF">QLQ12_38930</name>
</gene>
<accession>A0ABT6WXV7</accession>
<evidence type="ECO:0000313" key="1">
    <source>
        <dbReference type="EMBL" id="MDI6104582.1"/>
    </source>
</evidence>
<keyword evidence="2" id="KW-1185">Reference proteome</keyword>
<dbReference type="EMBL" id="JASCTH010000035">
    <property type="protein sequence ID" value="MDI6104582.1"/>
    <property type="molecule type" value="Genomic_DNA"/>
</dbReference>
<protein>
    <submittedName>
        <fullName evidence="1">PhzF family phenazine biosynthesis protein</fullName>
    </submittedName>
</protein>
<proteinExistence type="predicted"/>
<dbReference type="Gene3D" id="3.10.310.10">
    <property type="entry name" value="Diaminopimelate Epimerase, Chain A, domain 1"/>
    <property type="match status" value="2"/>
</dbReference>
<dbReference type="RefSeq" id="WP_282765978.1">
    <property type="nucleotide sequence ID" value="NZ_JASCTH010000035.1"/>
</dbReference>
<organism evidence="1 2">
    <name type="scientific">Actinoplanes sandaracinus</name>
    <dbReference type="NCBI Taxonomy" id="3045177"/>
    <lineage>
        <taxon>Bacteria</taxon>
        <taxon>Bacillati</taxon>
        <taxon>Actinomycetota</taxon>
        <taxon>Actinomycetes</taxon>
        <taxon>Micromonosporales</taxon>
        <taxon>Micromonosporaceae</taxon>
        <taxon>Actinoplanes</taxon>
    </lineage>
</organism>
<sequence>MSEAMQRMRPMPDAAVLLAGSAFVDPGDPTGELGNPFAVVLGGDVADWDAARRSALARRTGTPETVFIDAFDPAPGDDGWSSIEVAVTVLTPTGEHLGACAHGIMGAVRALADTVSSSGAPHRFKITTSTGVRTQALLHPDGAVELGFQALEARHVAGCGPAVDEVFGVAVSTAGSLPILSVGSPKLTVEVPGATLDMLRARLDRLDYDRLMSLQRDVGVNGIHVYSRDPATGLPACAIQVNAYLGRALVVDRATGVSHAAQVGGDPAVEPGRRLRIAQYTQAGCSAVIAVTKGHRGQVTVGGATTLAEPRIV</sequence>
<dbReference type="SUPFAM" id="SSF54506">
    <property type="entry name" value="Diaminopimelate epimerase-like"/>
    <property type="match status" value="1"/>
</dbReference>
<dbReference type="Proteomes" id="UP001241758">
    <property type="component" value="Unassembled WGS sequence"/>
</dbReference>
<comment type="caution">
    <text evidence="1">The sequence shown here is derived from an EMBL/GenBank/DDBJ whole genome shotgun (WGS) entry which is preliminary data.</text>
</comment>
<reference evidence="1 2" key="1">
    <citation type="submission" date="2023-05" db="EMBL/GenBank/DDBJ databases">
        <title>Actinoplanes sp. NEAU-A12 genome sequencing.</title>
        <authorList>
            <person name="Wang Z.-S."/>
        </authorList>
    </citation>
    <scope>NUCLEOTIDE SEQUENCE [LARGE SCALE GENOMIC DNA]</scope>
    <source>
        <strain evidence="1 2">NEAU-A12</strain>
    </source>
</reference>